<evidence type="ECO:0000313" key="3">
    <source>
        <dbReference type="EMBL" id="SJZ99473.1"/>
    </source>
</evidence>
<dbReference type="STRING" id="263852.SAMN02745116_02084"/>
<dbReference type="EMBL" id="FUXI01000026">
    <property type="protein sequence ID" value="SJZ99473.1"/>
    <property type="molecule type" value="Genomic_DNA"/>
</dbReference>
<feature type="region of interest" description="Disordered" evidence="1">
    <location>
        <begin position="1239"/>
        <end position="1258"/>
    </location>
</feature>
<name>A0A1T4Q6R7_9ENTE</name>
<sequence>MKIENYKRARLVGGVLCVAVFFALIFQLTHLTKMFGLEQQDSGYALKIQEFKKVANKTASQNILTIEKPEDEELSIVLKGAKFSKEDILSEVKADKKQFVKLVDKTRKNESEKTIEVKSSKEKLEIPFEILANSGADKVKVEVKRGKKVLASAEKEVIVQSAQAKTVALKSEILNSAPKALSSTNITTFANTKALPPGVGVGITPNAINLPTPTNPVGVTNWGQFVAAYNNQSVDAIIVMNDITDCPTGATTGLNTVARTNTLQIRSNDPKQKRKIVINDRYFQPTYRRGFLLGAFSYQGPNNTRTLFLQNLDIRTDNGYNPRYRALIRAESDTTDISGWQIHLDNFDYTLSADNTNLPQERLIGGQENSINGSNPTLEPWVVGITGDCNFANNSQNSFLIRTYELGINTASSVSPNPTISNISYKNGNNDRSNFVQATASAGVYNTNITIDGNQTGSFLAAAGGVQVENATIWQNRPYSYNGTQYYYQSTIFYGGTLSLSANDDNGLSGMAILRNVTLKSIATEIPMRTPRSAIAKGKGVYVDKFTSDNKNINLGYSGALFVSSEYISIWDSSLTATGSTNGSPFEVGAGQDFETSNVYMNFDTVTVPVVKSTDGNGSTQVGKVLLTDKTMLNFKATATQGERRTYAFKSKEFELSGESKIAAEFTTTQNSNAEGNGFWEYNSGGYKFTVSEKSKVDLTLGSYGRAISVQYNQASPTYYPANSGNLVGEINIKGDPTLATTQNNTQFNVHSSNPVDQYYSGSIRIWNKPDAMALTTFSGTVNFSVSDYAEMNMDNTSSTNGNTNNHIVFQSLNGNLYVDNHAKLNIRSQGGNGGWTAAIRYRFSGRSLLNVKNGGMLSVVQTGTGAPAVRMNGHENEMKIENGGKFYVENEGIGNPANGNVDSGTTWGSTAGHQAIVFLGNPETAGLNPSRFTLIGAGSMVKLVAGKGTALDSGGTIEVTQGQGTEFEAIGNTAGNSILESGIFRSDSGAFRFTMNRPRYYNFENKTASTDAGSHHIFSSHNATAQSNNTYFKSLNSFVSIWKKGNVGGTADYNFYDQSMNYQLNTHNYIADDPTQTPDATIRTLFGPTAPAGATPYRRLSANNNEAEPVWLAQPTDADKFIHIKSQVREASDANGNPVYRPAMTGEVHAKVQVQYPAGSGYTDAVLLGHSVDSGNMYGTTVGGLIKIPVGHFLPAGTQIKILEMWRSDSTSTSSAGNLATDPAKLLAIGTKEVKDVRTPQTPNNVEGQKGTTNGELTNASDRIVGKAEPNSIIALKVNGSWLMKKSVANTVLTSTTDGNGDFSFQLEDYLTDGDVVDVYSKDISDLSGGDWSLFAPPTSNKSEPNNLAGNLVLDVGSTDAQREYHDAVGADKFGVAVRLNVKNVRATQATIVKSMKIYRNGAEVTTAQIGDTVRYKLEAKNTSTTGLMYEPYILDNISPHLSVNLSELDAKLNGATLPNTSITWNTTSRDLTLRGFENQTWASNTSAIWEFSVKVASSGINQNIDNQGSFKYGTERWANGPSLIGQTGLTREILSHLSNIVSTPKVFGALEITEAPKLMDFGKKTVSTVNETYTLPQYKKQDLTTDAEFIVSDSRATKDAWRVTAKLTTPFTHEQNPAQYMHDILYYQKGAGNTPQLITSAGTEIYTNPAYTGSSPTVTTQISTGWRTPTAQKGFMMKVDPNKVKLLGDYKAEITYTLEAAP</sequence>
<reference evidence="3 4" key="1">
    <citation type="submission" date="2017-02" db="EMBL/GenBank/DDBJ databases">
        <authorList>
            <person name="Peterson S.W."/>
        </authorList>
    </citation>
    <scope>NUCLEOTIDE SEQUENCE [LARGE SCALE GENOMIC DNA]</scope>
    <source>
        <strain evidence="3 4">ATCC BAA-1030</strain>
    </source>
</reference>
<dbReference type="Proteomes" id="UP000190328">
    <property type="component" value="Unassembled WGS sequence"/>
</dbReference>
<proteinExistence type="predicted"/>
<feature type="transmembrane region" description="Helical" evidence="2">
    <location>
        <begin position="12"/>
        <end position="31"/>
    </location>
</feature>
<keyword evidence="2" id="KW-0472">Membrane</keyword>
<dbReference type="RefSeq" id="WP_159443293.1">
    <property type="nucleotide sequence ID" value="NZ_FUXI01000026.1"/>
</dbReference>
<evidence type="ECO:0000313" key="4">
    <source>
        <dbReference type="Proteomes" id="UP000190328"/>
    </source>
</evidence>
<protein>
    <submittedName>
        <fullName evidence="3">Uncharacterized protein</fullName>
    </submittedName>
</protein>
<gene>
    <name evidence="3" type="ORF">SAMN02745116_02084</name>
</gene>
<dbReference type="Gene3D" id="2.60.40.740">
    <property type="match status" value="1"/>
</dbReference>
<keyword evidence="2" id="KW-1133">Transmembrane helix</keyword>
<feature type="compositionally biased region" description="Polar residues" evidence="1">
    <location>
        <begin position="1240"/>
        <end position="1258"/>
    </location>
</feature>
<dbReference type="OrthoDB" id="2170702at2"/>
<keyword evidence="2" id="KW-0812">Transmembrane</keyword>
<evidence type="ECO:0000256" key="2">
    <source>
        <dbReference type="SAM" id="Phobius"/>
    </source>
</evidence>
<keyword evidence="4" id="KW-1185">Reference proteome</keyword>
<evidence type="ECO:0000256" key="1">
    <source>
        <dbReference type="SAM" id="MobiDB-lite"/>
    </source>
</evidence>
<accession>A0A1T4Q6R7</accession>
<organism evidence="3 4">
    <name type="scientific">Pilibacter termitis</name>
    <dbReference type="NCBI Taxonomy" id="263852"/>
    <lineage>
        <taxon>Bacteria</taxon>
        <taxon>Bacillati</taxon>
        <taxon>Bacillota</taxon>
        <taxon>Bacilli</taxon>
        <taxon>Lactobacillales</taxon>
        <taxon>Enterococcaceae</taxon>
        <taxon>Pilibacter</taxon>
    </lineage>
</organism>